<evidence type="ECO:0000256" key="2">
    <source>
        <dbReference type="ARBA" id="ARBA00004752"/>
    </source>
</evidence>
<protein>
    <recommendedName>
        <fullName evidence="7 8">UDP-N-acetylmuramoylalanine--D-glutamate ligase</fullName>
        <ecNumber evidence="7 8">6.3.2.9</ecNumber>
    </recommendedName>
    <alternativeName>
        <fullName evidence="7">D-glutamic acid-adding enzyme</fullName>
    </alternativeName>
    <alternativeName>
        <fullName evidence="7">UDP-N-acetylmuramoyl-L-alanyl-D-glutamate synthetase</fullName>
    </alternativeName>
</protein>
<keyword evidence="4 7" id="KW-0436">Ligase</keyword>
<dbReference type="AlphaFoldDB" id="A0A0G0D6L6"/>
<dbReference type="SUPFAM" id="SSF53244">
    <property type="entry name" value="MurD-like peptide ligases, peptide-binding domain"/>
    <property type="match status" value="1"/>
</dbReference>
<dbReference type="InterPro" id="IPR005762">
    <property type="entry name" value="MurD"/>
</dbReference>
<evidence type="ECO:0000313" key="11">
    <source>
        <dbReference type="EMBL" id="KKP88933.1"/>
    </source>
</evidence>
<accession>A0A0G0D6L6</accession>
<comment type="function">
    <text evidence="7 8">Cell wall formation. Catalyzes the addition of glutamate to the nucleotide precursor UDP-N-acetylmuramoyl-L-alanine (UMA).</text>
</comment>
<dbReference type="EC" id="6.3.2.9" evidence="7 8"/>
<evidence type="ECO:0000256" key="4">
    <source>
        <dbReference type="ARBA" id="ARBA00022598"/>
    </source>
</evidence>
<comment type="caution">
    <text evidence="11">The sequence shown here is derived from an EMBL/GenBank/DDBJ whole genome shotgun (WGS) entry which is preliminary data.</text>
</comment>
<dbReference type="GO" id="GO:0071555">
    <property type="term" value="P:cell wall organization"/>
    <property type="evidence" value="ECO:0007669"/>
    <property type="project" value="UniProtKB-KW"/>
</dbReference>
<evidence type="ECO:0000259" key="9">
    <source>
        <dbReference type="Pfam" id="PF02875"/>
    </source>
</evidence>
<evidence type="ECO:0000313" key="12">
    <source>
        <dbReference type="Proteomes" id="UP000034798"/>
    </source>
</evidence>
<evidence type="ECO:0000256" key="6">
    <source>
        <dbReference type="ARBA" id="ARBA00022840"/>
    </source>
</evidence>
<dbReference type="EMBL" id="LBQZ01000010">
    <property type="protein sequence ID" value="KKP88933.1"/>
    <property type="molecule type" value="Genomic_DNA"/>
</dbReference>
<keyword evidence="7 8" id="KW-0133">Cell shape</keyword>
<dbReference type="Pfam" id="PF21799">
    <property type="entry name" value="MurD-like_N"/>
    <property type="match status" value="1"/>
</dbReference>
<dbReference type="InterPro" id="IPR013221">
    <property type="entry name" value="Mur_ligase_cen"/>
</dbReference>
<organism evidence="11 12">
    <name type="scientific">Candidatus Nomurabacteria bacterium GW2011_GWC2_35_8</name>
    <dbReference type="NCBI Taxonomy" id="1618752"/>
    <lineage>
        <taxon>Bacteria</taxon>
        <taxon>Candidatus Nomuraibacteriota</taxon>
    </lineage>
</organism>
<reference evidence="11 12" key="1">
    <citation type="journal article" date="2015" name="Nature">
        <title>rRNA introns, odd ribosomes, and small enigmatic genomes across a large radiation of phyla.</title>
        <authorList>
            <person name="Brown C.T."/>
            <person name="Hug L.A."/>
            <person name="Thomas B.C."/>
            <person name="Sharon I."/>
            <person name="Castelle C.J."/>
            <person name="Singh A."/>
            <person name="Wilkins M.J."/>
            <person name="Williams K.H."/>
            <person name="Banfield J.F."/>
        </authorList>
    </citation>
    <scope>NUCLEOTIDE SEQUENCE [LARGE SCALE GENOMIC DNA]</scope>
</reference>
<dbReference type="PANTHER" id="PTHR43692:SF1">
    <property type="entry name" value="UDP-N-ACETYLMURAMOYLALANINE--D-GLUTAMATE LIGASE"/>
    <property type="match status" value="1"/>
</dbReference>
<comment type="subcellular location">
    <subcellularLocation>
        <location evidence="1 7 8">Cytoplasm</location>
    </subcellularLocation>
</comment>
<comment type="catalytic activity">
    <reaction evidence="7 8">
        <text>UDP-N-acetyl-alpha-D-muramoyl-L-alanine + D-glutamate + ATP = UDP-N-acetyl-alpha-D-muramoyl-L-alanyl-D-glutamate + ADP + phosphate + H(+)</text>
        <dbReference type="Rhea" id="RHEA:16429"/>
        <dbReference type="ChEBI" id="CHEBI:15378"/>
        <dbReference type="ChEBI" id="CHEBI:29986"/>
        <dbReference type="ChEBI" id="CHEBI:30616"/>
        <dbReference type="ChEBI" id="CHEBI:43474"/>
        <dbReference type="ChEBI" id="CHEBI:83898"/>
        <dbReference type="ChEBI" id="CHEBI:83900"/>
        <dbReference type="ChEBI" id="CHEBI:456216"/>
        <dbReference type="EC" id="6.3.2.9"/>
    </reaction>
</comment>
<evidence type="ECO:0000259" key="10">
    <source>
        <dbReference type="Pfam" id="PF08245"/>
    </source>
</evidence>
<keyword evidence="7 8" id="KW-0131">Cell cycle</keyword>
<dbReference type="NCBIfam" id="TIGR01087">
    <property type="entry name" value="murD"/>
    <property type="match status" value="1"/>
</dbReference>
<comment type="pathway">
    <text evidence="2 7 8">Cell wall biogenesis; peptidoglycan biosynthesis.</text>
</comment>
<keyword evidence="7 8" id="KW-0961">Cell wall biogenesis/degradation</keyword>
<dbReference type="Proteomes" id="UP000034798">
    <property type="component" value="Unassembled WGS sequence"/>
</dbReference>
<dbReference type="HAMAP" id="MF_00639">
    <property type="entry name" value="MurD"/>
    <property type="match status" value="1"/>
</dbReference>
<keyword evidence="7 8" id="KW-0573">Peptidoglycan synthesis</keyword>
<evidence type="ECO:0000256" key="3">
    <source>
        <dbReference type="ARBA" id="ARBA00022490"/>
    </source>
</evidence>
<dbReference type="SUPFAM" id="SSF53623">
    <property type="entry name" value="MurD-like peptide ligases, catalytic domain"/>
    <property type="match status" value="1"/>
</dbReference>
<dbReference type="InterPro" id="IPR036615">
    <property type="entry name" value="Mur_ligase_C_dom_sf"/>
</dbReference>
<dbReference type="InterPro" id="IPR036565">
    <property type="entry name" value="Mur-like_cat_sf"/>
</dbReference>
<dbReference type="GO" id="GO:0005524">
    <property type="term" value="F:ATP binding"/>
    <property type="evidence" value="ECO:0007669"/>
    <property type="project" value="UniProtKB-UniRule"/>
</dbReference>
<evidence type="ECO:0000256" key="7">
    <source>
        <dbReference type="HAMAP-Rule" id="MF_00639"/>
    </source>
</evidence>
<evidence type="ECO:0000256" key="1">
    <source>
        <dbReference type="ARBA" id="ARBA00004496"/>
    </source>
</evidence>
<dbReference type="InterPro" id="IPR004101">
    <property type="entry name" value="Mur_ligase_C"/>
</dbReference>
<evidence type="ECO:0000256" key="8">
    <source>
        <dbReference type="RuleBase" id="RU003664"/>
    </source>
</evidence>
<dbReference type="GO" id="GO:0009252">
    <property type="term" value="P:peptidoglycan biosynthetic process"/>
    <property type="evidence" value="ECO:0007669"/>
    <property type="project" value="UniProtKB-UniRule"/>
</dbReference>
<gene>
    <name evidence="7" type="primary">murD</name>
    <name evidence="11" type="ORF">UR91_C0010G0012</name>
</gene>
<dbReference type="Gene3D" id="3.90.190.20">
    <property type="entry name" value="Mur ligase, C-terminal domain"/>
    <property type="match status" value="1"/>
</dbReference>
<feature type="domain" description="Mur ligase central" evidence="10">
    <location>
        <begin position="122"/>
        <end position="246"/>
    </location>
</feature>
<dbReference type="GO" id="GO:0008360">
    <property type="term" value="P:regulation of cell shape"/>
    <property type="evidence" value="ECO:0007669"/>
    <property type="project" value="UniProtKB-KW"/>
</dbReference>
<dbReference type="Pfam" id="PF08245">
    <property type="entry name" value="Mur_ligase_M"/>
    <property type="match status" value="1"/>
</dbReference>
<dbReference type="PANTHER" id="PTHR43692">
    <property type="entry name" value="UDP-N-ACETYLMURAMOYLALANINE--D-GLUTAMATE LIGASE"/>
    <property type="match status" value="1"/>
</dbReference>
<comment type="caution">
    <text evidence="7">Lacks conserved residue(s) required for the propagation of feature annotation.</text>
</comment>
<dbReference type="SUPFAM" id="SSF51984">
    <property type="entry name" value="MurCD N-terminal domain"/>
    <property type="match status" value="1"/>
</dbReference>
<keyword evidence="5 7" id="KW-0547">Nucleotide-binding</keyword>
<sequence>MIDFKQQFKGKKITVMGLGLLGRGLGYTKFLAECGADLIVTDLKTKEQLATSIKKLEKFPSIKFVLGEHRLEDFRNRDMIIKSAGVPFDSIYIAEARKNNIPIEMDVSLFAKLAPDVMIIGVTGTRGKSMTTALIYEILSAYVKASAGQEKKWKVYLGGNVRGVATLPLLEKVQAGDILVCELDSWQLQGFGEAKISPHISVFTSFMPDHMNYYKDDIKAYFADKANIFKYQKSEDILIIRPDMKELIPEYFKNLPAGRQGKLIVVSAKDTKNYEFVVPGEYQRENLACAVAVAGEFGVPEESIKKAVRNFKGLEGRLQYVKTIKGVKIYNDNNATTPEATMVGIEALVSPKSDLEGKKIVLICGGADKGLKLDNFTEVVEKYCKAVVLIPGTGTDILSSRKLKVESYKVKDLNEAVKTALGLASRGDIILFSPAFASFGMFNNEYERNDLFLEIIKELK</sequence>
<dbReference type="GO" id="GO:0005737">
    <property type="term" value="C:cytoplasm"/>
    <property type="evidence" value="ECO:0007669"/>
    <property type="project" value="UniProtKB-SubCell"/>
</dbReference>
<dbReference type="Gene3D" id="3.40.50.720">
    <property type="entry name" value="NAD(P)-binding Rossmann-like Domain"/>
    <property type="match status" value="1"/>
</dbReference>
<keyword evidence="7 8" id="KW-0132">Cell division</keyword>
<name>A0A0G0D6L6_9BACT</name>
<comment type="similarity">
    <text evidence="7">Belongs to the MurCDEF family.</text>
</comment>
<proteinExistence type="inferred from homology"/>
<feature type="domain" description="Mur ligase C-terminal" evidence="9">
    <location>
        <begin position="316"/>
        <end position="435"/>
    </location>
</feature>
<dbReference type="Gene3D" id="3.40.1190.10">
    <property type="entry name" value="Mur-like, catalytic domain"/>
    <property type="match status" value="1"/>
</dbReference>
<dbReference type="GO" id="GO:0008764">
    <property type="term" value="F:UDP-N-acetylmuramoylalanine-D-glutamate ligase activity"/>
    <property type="evidence" value="ECO:0007669"/>
    <property type="project" value="UniProtKB-UniRule"/>
</dbReference>
<keyword evidence="6 7" id="KW-0067">ATP-binding</keyword>
<dbReference type="Pfam" id="PF02875">
    <property type="entry name" value="Mur_ligase_C"/>
    <property type="match status" value="1"/>
</dbReference>
<dbReference type="UniPathway" id="UPA00219"/>
<dbReference type="GO" id="GO:0051301">
    <property type="term" value="P:cell division"/>
    <property type="evidence" value="ECO:0007669"/>
    <property type="project" value="UniProtKB-KW"/>
</dbReference>
<keyword evidence="3 7" id="KW-0963">Cytoplasm</keyword>
<evidence type="ECO:0000256" key="5">
    <source>
        <dbReference type="ARBA" id="ARBA00022741"/>
    </source>
</evidence>